<dbReference type="NCBIfam" id="TIGR03357">
    <property type="entry name" value="VI_zyme"/>
    <property type="match status" value="1"/>
</dbReference>
<sequence>MDDDALITSDFRTAIEKAIRNCMLRYEPRMSDVVVTAIAEDGYSPLELCFHIVAYMDFSNRKDVLEFDILLDNRQHWCVE</sequence>
<evidence type="ECO:0008006" key="3">
    <source>
        <dbReference type="Google" id="ProtNLM"/>
    </source>
</evidence>
<name>A0A1B7IWR0_9ENTR</name>
<evidence type="ECO:0000313" key="1">
    <source>
        <dbReference type="EMBL" id="OAT34376.1"/>
    </source>
</evidence>
<organism evidence="1 2">
    <name type="scientific">Buttiauxella brennerae ATCC 51605</name>
    <dbReference type="NCBI Taxonomy" id="1354251"/>
    <lineage>
        <taxon>Bacteria</taxon>
        <taxon>Pseudomonadati</taxon>
        <taxon>Pseudomonadota</taxon>
        <taxon>Gammaproteobacteria</taxon>
        <taxon>Enterobacterales</taxon>
        <taxon>Enterobacteriaceae</taxon>
        <taxon>Buttiauxella</taxon>
    </lineage>
</organism>
<accession>A0A1B7IWR0</accession>
<proteinExistence type="predicted"/>
<gene>
    <name evidence="1" type="ORF">M975_0089</name>
</gene>
<dbReference type="InterPro" id="IPR017737">
    <property type="entry name" value="TssE1-like"/>
</dbReference>
<reference evidence="1 2" key="1">
    <citation type="submission" date="2016-04" db="EMBL/GenBank/DDBJ databases">
        <title>ATOL: Assembling a taxonomically balanced genome-scale reconstruction of the evolutionary history of the Enterobacteriaceae.</title>
        <authorList>
            <person name="Plunkett G.III."/>
            <person name="Neeno-Eckwall E.C."/>
            <person name="Glasner J.D."/>
            <person name="Perna N.T."/>
        </authorList>
    </citation>
    <scope>NUCLEOTIDE SEQUENCE [LARGE SCALE GENOMIC DNA]</scope>
    <source>
        <strain evidence="1 2">ATCC 51605</strain>
    </source>
</reference>
<keyword evidence="2" id="KW-1185">Reference proteome</keyword>
<dbReference type="PATRIC" id="fig|1354251.4.peg.93"/>
<dbReference type="Proteomes" id="UP000078410">
    <property type="component" value="Unassembled WGS sequence"/>
</dbReference>
<dbReference type="AlphaFoldDB" id="A0A1B7IWR0"/>
<dbReference type="SUPFAM" id="SSF160719">
    <property type="entry name" value="gpW/gp25-like"/>
    <property type="match status" value="1"/>
</dbReference>
<dbReference type="EMBL" id="LXER01000005">
    <property type="protein sequence ID" value="OAT34376.1"/>
    <property type="molecule type" value="Genomic_DNA"/>
</dbReference>
<evidence type="ECO:0000313" key="2">
    <source>
        <dbReference type="Proteomes" id="UP000078410"/>
    </source>
</evidence>
<comment type="caution">
    <text evidence="1">The sequence shown here is derived from an EMBL/GenBank/DDBJ whole genome shotgun (WGS) entry which is preliminary data.</text>
</comment>
<protein>
    <recommendedName>
        <fullName evidence="3">IraD/Gp25-like domain-containing protein</fullName>
    </recommendedName>
</protein>